<protein>
    <submittedName>
        <fullName evidence="1">Uncharacterized protein</fullName>
    </submittedName>
</protein>
<reference evidence="1" key="1">
    <citation type="submission" date="2023-04" db="EMBL/GenBank/DDBJ databases">
        <title>A chromosome-level genome assembly of the parasitoid wasp Eretmocerus hayati.</title>
        <authorList>
            <person name="Zhong Y."/>
            <person name="Liu S."/>
            <person name="Liu Y."/>
        </authorList>
    </citation>
    <scope>NUCLEOTIDE SEQUENCE</scope>
    <source>
        <strain evidence="1">ZJU_SS_LIU_2023</strain>
    </source>
</reference>
<evidence type="ECO:0000313" key="1">
    <source>
        <dbReference type="EMBL" id="KAJ8670417.1"/>
    </source>
</evidence>
<evidence type="ECO:0000313" key="2">
    <source>
        <dbReference type="Proteomes" id="UP001239111"/>
    </source>
</evidence>
<organism evidence="1 2">
    <name type="scientific">Eretmocerus hayati</name>
    <dbReference type="NCBI Taxonomy" id="131215"/>
    <lineage>
        <taxon>Eukaryota</taxon>
        <taxon>Metazoa</taxon>
        <taxon>Ecdysozoa</taxon>
        <taxon>Arthropoda</taxon>
        <taxon>Hexapoda</taxon>
        <taxon>Insecta</taxon>
        <taxon>Pterygota</taxon>
        <taxon>Neoptera</taxon>
        <taxon>Endopterygota</taxon>
        <taxon>Hymenoptera</taxon>
        <taxon>Apocrita</taxon>
        <taxon>Proctotrupomorpha</taxon>
        <taxon>Chalcidoidea</taxon>
        <taxon>Aphelinidae</taxon>
        <taxon>Aphelininae</taxon>
        <taxon>Eretmocerus</taxon>
    </lineage>
</organism>
<dbReference type="EMBL" id="CM056743">
    <property type="protein sequence ID" value="KAJ8670417.1"/>
    <property type="molecule type" value="Genomic_DNA"/>
</dbReference>
<accession>A0ACC2NH42</accession>
<sequence length="177" mass="21034">MDRRLCWLALCWWLGGCPIDDEPNNLAIELQQTIFQSQQSEAQYYNTRWDKVDVKQMLSNRRLIKMYFNCLVSRGPCTPDGREIKRALPEALENACAKCTKSQIDAAVKIIHYLREFEPAKFEILAKKYDPRGIYRKKYLDITSDDFNNSLNERTNESQRRRRLIKRHIPEHIPRSR</sequence>
<comment type="caution">
    <text evidence="1">The sequence shown here is derived from an EMBL/GenBank/DDBJ whole genome shotgun (WGS) entry which is preliminary data.</text>
</comment>
<dbReference type="Proteomes" id="UP001239111">
    <property type="component" value="Chromosome 3"/>
</dbReference>
<name>A0ACC2NH42_9HYME</name>
<gene>
    <name evidence="1" type="ORF">QAD02_001676</name>
</gene>
<keyword evidence="2" id="KW-1185">Reference proteome</keyword>
<proteinExistence type="predicted"/>